<dbReference type="AlphaFoldDB" id="A0A9W6TAC8"/>
<organism evidence="1 2">
    <name type="scientific">Candida boidinii</name>
    <name type="common">Yeast</name>
    <dbReference type="NCBI Taxonomy" id="5477"/>
    <lineage>
        <taxon>Eukaryota</taxon>
        <taxon>Fungi</taxon>
        <taxon>Dikarya</taxon>
        <taxon>Ascomycota</taxon>
        <taxon>Saccharomycotina</taxon>
        <taxon>Pichiomycetes</taxon>
        <taxon>Pichiales</taxon>
        <taxon>Pichiaceae</taxon>
        <taxon>Ogataea</taxon>
        <taxon>Ogataea/Candida clade</taxon>
    </lineage>
</organism>
<reference evidence="1" key="1">
    <citation type="submission" date="2023-04" db="EMBL/GenBank/DDBJ databases">
        <title>Candida boidinii NBRC 10035.</title>
        <authorList>
            <person name="Ichikawa N."/>
            <person name="Sato H."/>
            <person name="Tonouchi N."/>
        </authorList>
    </citation>
    <scope>NUCLEOTIDE SEQUENCE</scope>
    <source>
        <strain evidence="1">NBRC 10035</strain>
    </source>
</reference>
<accession>A0A9W6TAC8</accession>
<evidence type="ECO:0000313" key="1">
    <source>
        <dbReference type="EMBL" id="GME85491.1"/>
    </source>
</evidence>
<protein>
    <submittedName>
        <fullName evidence="1">Unnamed protein product</fullName>
    </submittedName>
</protein>
<keyword evidence="2" id="KW-1185">Reference proteome</keyword>
<proteinExistence type="predicted"/>
<comment type="caution">
    <text evidence="1">The sequence shown here is derived from an EMBL/GenBank/DDBJ whole genome shotgun (WGS) entry which is preliminary data.</text>
</comment>
<name>A0A9W6TAC8_CANBO</name>
<sequence length="102" mass="10887">MEKITAATVTACGTTTGDNVGYVYATFAVVASDNQAIFKKRNEGINTETTTTLTIGVALSDSTNAEKRDGINHDENTLEGSGSKISLSIYLLLSVPFIMFLF</sequence>
<dbReference type="EMBL" id="BSXN01007859">
    <property type="protein sequence ID" value="GME85491.1"/>
    <property type="molecule type" value="Genomic_DNA"/>
</dbReference>
<dbReference type="Proteomes" id="UP001165120">
    <property type="component" value="Unassembled WGS sequence"/>
</dbReference>
<evidence type="ECO:0000313" key="2">
    <source>
        <dbReference type="Proteomes" id="UP001165120"/>
    </source>
</evidence>
<gene>
    <name evidence="1" type="ORF">Cboi02_000695900</name>
</gene>